<dbReference type="AlphaFoldDB" id="A0A0E9SUV7"/>
<accession>A0A0E9SUV7</accession>
<protein>
    <submittedName>
        <fullName evidence="2">Uncharacterized protein</fullName>
    </submittedName>
</protein>
<feature type="chain" id="PRO_5002432371" evidence="1">
    <location>
        <begin position="21"/>
        <end position="39"/>
    </location>
</feature>
<evidence type="ECO:0000256" key="1">
    <source>
        <dbReference type="SAM" id="SignalP"/>
    </source>
</evidence>
<organism evidence="2">
    <name type="scientific">Anguilla anguilla</name>
    <name type="common">European freshwater eel</name>
    <name type="synonym">Muraena anguilla</name>
    <dbReference type="NCBI Taxonomy" id="7936"/>
    <lineage>
        <taxon>Eukaryota</taxon>
        <taxon>Metazoa</taxon>
        <taxon>Chordata</taxon>
        <taxon>Craniata</taxon>
        <taxon>Vertebrata</taxon>
        <taxon>Euteleostomi</taxon>
        <taxon>Actinopterygii</taxon>
        <taxon>Neopterygii</taxon>
        <taxon>Teleostei</taxon>
        <taxon>Anguilliformes</taxon>
        <taxon>Anguillidae</taxon>
        <taxon>Anguilla</taxon>
    </lineage>
</organism>
<keyword evidence="1" id="KW-0732">Signal</keyword>
<reference evidence="2" key="2">
    <citation type="journal article" date="2015" name="Fish Shellfish Immunol.">
        <title>Early steps in the European eel (Anguilla anguilla)-Vibrio vulnificus interaction in the gills: Role of the RtxA13 toxin.</title>
        <authorList>
            <person name="Callol A."/>
            <person name="Pajuelo D."/>
            <person name="Ebbesson L."/>
            <person name="Teles M."/>
            <person name="MacKenzie S."/>
            <person name="Amaro C."/>
        </authorList>
    </citation>
    <scope>NUCLEOTIDE SEQUENCE</scope>
</reference>
<feature type="signal peptide" evidence="1">
    <location>
        <begin position="1"/>
        <end position="20"/>
    </location>
</feature>
<dbReference type="EMBL" id="GBXM01063418">
    <property type="protein sequence ID" value="JAH45159.1"/>
    <property type="molecule type" value="Transcribed_RNA"/>
</dbReference>
<name>A0A0E9SUV7_ANGAN</name>
<evidence type="ECO:0000313" key="2">
    <source>
        <dbReference type="EMBL" id="JAH45159.1"/>
    </source>
</evidence>
<reference evidence="2" key="1">
    <citation type="submission" date="2014-11" db="EMBL/GenBank/DDBJ databases">
        <authorList>
            <person name="Amaro Gonzalez C."/>
        </authorList>
    </citation>
    <scope>NUCLEOTIDE SEQUENCE</scope>
</reference>
<proteinExistence type="predicted"/>
<sequence length="39" mass="4488">MPAHILVLLVLLMMTDLPDWSTLWSSPKYAATRCNSILW</sequence>